<dbReference type="Proteomes" id="UP000051658">
    <property type="component" value="Unassembled WGS sequence"/>
</dbReference>
<sequence>MMSMSFLTNFPLISALTAICFSQVVKVPIAFLLKKKTTWALAASTGGMPSSHSASVTALIASLVIQHGWNSPLVAIAVTFGVIVMFDAMGVRRQSGEQGLVLNQLIIDLQNLKLKDQQAKESLRREQQKDKHIKEYLGHKPLEVLFGMVTGVCIAYFVHFLMSLFHVL</sequence>
<keyword evidence="2" id="KW-0812">Transmembrane</keyword>
<name>A0A0R2HZ55_CARDV</name>
<feature type="coiled-coil region" evidence="1">
    <location>
        <begin position="102"/>
        <end position="129"/>
    </location>
</feature>
<dbReference type="PATRIC" id="fig|1449336.4.peg.1005"/>
<keyword evidence="2" id="KW-1133">Transmembrane helix</keyword>
<gene>
    <name evidence="3" type="ORF">IV74_GL000981</name>
</gene>
<keyword evidence="2" id="KW-0472">Membrane</keyword>
<dbReference type="AlphaFoldDB" id="A0A0R2HZ55"/>
<feature type="transmembrane region" description="Helical" evidence="2">
    <location>
        <begin position="73"/>
        <end position="91"/>
    </location>
</feature>
<evidence type="ECO:0000313" key="3">
    <source>
        <dbReference type="EMBL" id="KRN57726.1"/>
    </source>
</evidence>
<evidence type="ECO:0000256" key="2">
    <source>
        <dbReference type="SAM" id="Phobius"/>
    </source>
</evidence>
<evidence type="ECO:0000256" key="1">
    <source>
        <dbReference type="SAM" id="Coils"/>
    </source>
</evidence>
<dbReference type="PANTHER" id="PTHR31446:SF29">
    <property type="entry name" value="ACID PHOSPHATASE_VANADIUM-DEPENDENT HALOPEROXIDASE-RELATED PROTEIN"/>
    <property type="match status" value="1"/>
</dbReference>
<organism evidence="3 4">
    <name type="scientific">Carnobacterium divergens DSM 20623</name>
    <dbReference type="NCBI Taxonomy" id="1449336"/>
    <lineage>
        <taxon>Bacteria</taxon>
        <taxon>Bacillati</taxon>
        <taxon>Bacillota</taxon>
        <taxon>Bacilli</taxon>
        <taxon>Lactobacillales</taxon>
        <taxon>Carnobacteriaceae</taxon>
        <taxon>Carnobacterium</taxon>
    </lineage>
</organism>
<keyword evidence="4" id="KW-1185">Reference proteome</keyword>
<accession>A0A0R2HZ55</accession>
<dbReference type="EMBL" id="JQBS01000001">
    <property type="protein sequence ID" value="KRN57726.1"/>
    <property type="molecule type" value="Genomic_DNA"/>
</dbReference>
<evidence type="ECO:0008006" key="5">
    <source>
        <dbReference type="Google" id="ProtNLM"/>
    </source>
</evidence>
<keyword evidence="1" id="KW-0175">Coiled coil</keyword>
<dbReference type="Pfam" id="PF02681">
    <property type="entry name" value="DUF212"/>
    <property type="match status" value="1"/>
</dbReference>
<evidence type="ECO:0000313" key="4">
    <source>
        <dbReference type="Proteomes" id="UP000051658"/>
    </source>
</evidence>
<dbReference type="eggNOG" id="COG1963">
    <property type="taxonomic scope" value="Bacteria"/>
</dbReference>
<protein>
    <recommendedName>
        <fullName evidence="5">Divergent PAP2 family protein</fullName>
    </recommendedName>
</protein>
<comment type="caution">
    <text evidence="3">The sequence shown here is derived from an EMBL/GenBank/DDBJ whole genome shotgun (WGS) entry which is preliminary data.</text>
</comment>
<dbReference type="InterPro" id="IPR003832">
    <property type="entry name" value="DUF212"/>
</dbReference>
<feature type="transmembrane region" description="Helical" evidence="2">
    <location>
        <begin position="144"/>
        <end position="165"/>
    </location>
</feature>
<dbReference type="PANTHER" id="PTHR31446">
    <property type="entry name" value="ACID PHOSPHATASE/VANADIUM-DEPENDENT HALOPEROXIDASE-RELATED PROTEIN"/>
    <property type="match status" value="1"/>
</dbReference>
<proteinExistence type="predicted"/>
<reference evidence="3 4" key="1">
    <citation type="journal article" date="2015" name="Genome Announc.">
        <title>Expanding the biotechnology potential of lactobacilli through comparative genomics of 213 strains and associated genera.</title>
        <authorList>
            <person name="Sun Z."/>
            <person name="Harris H.M."/>
            <person name="McCann A."/>
            <person name="Guo C."/>
            <person name="Argimon S."/>
            <person name="Zhang W."/>
            <person name="Yang X."/>
            <person name="Jeffery I.B."/>
            <person name="Cooney J.C."/>
            <person name="Kagawa T.F."/>
            <person name="Liu W."/>
            <person name="Song Y."/>
            <person name="Salvetti E."/>
            <person name="Wrobel A."/>
            <person name="Rasinkangas P."/>
            <person name="Parkhill J."/>
            <person name="Rea M.C."/>
            <person name="O'Sullivan O."/>
            <person name="Ritari J."/>
            <person name="Douillard F.P."/>
            <person name="Paul Ross R."/>
            <person name="Yang R."/>
            <person name="Briner A.E."/>
            <person name="Felis G.E."/>
            <person name="de Vos W.M."/>
            <person name="Barrangou R."/>
            <person name="Klaenhammer T.R."/>
            <person name="Caufield P.W."/>
            <person name="Cui Y."/>
            <person name="Zhang H."/>
            <person name="O'Toole P.W."/>
        </authorList>
    </citation>
    <scope>NUCLEOTIDE SEQUENCE [LARGE SCALE GENOMIC DNA]</scope>
    <source>
        <strain evidence="3 4">DSM 20623</strain>
    </source>
</reference>